<sequence length="140" mass="16963">MGDNRYLERMERDFNNYHKFEKFYYDQYHSKEDNYEVVEDNHYKIKYYNHKDVKQKSKDYSQELEKKMKNDDHCKGCVCNHLKYVEPGTLVDVFLSNDSSFINIFFLYFDNQSCSAHFLEIGATAMRLMIDCEKIEAIRN</sequence>
<accession>A0ABV3VSX6</accession>
<protein>
    <recommendedName>
        <fullName evidence="3">Spore coat protein</fullName>
    </recommendedName>
</protein>
<name>A0ABV3VSX6_9BACI</name>
<evidence type="ECO:0008006" key="3">
    <source>
        <dbReference type="Google" id="ProtNLM"/>
    </source>
</evidence>
<dbReference type="RefSeq" id="WP_368635017.1">
    <property type="nucleotide sequence ID" value="NZ_JBFRHK010000001.1"/>
</dbReference>
<dbReference type="EMBL" id="JBFRHK010000001">
    <property type="protein sequence ID" value="MEX3744000.1"/>
    <property type="molecule type" value="Genomic_DNA"/>
</dbReference>
<organism evidence="1 2">
    <name type="scientific">Lysinibacillus xylanilyticus</name>
    <dbReference type="NCBI Taxonomy" id="582475"/>
    <lineage>
        <taxon>Bacteria</taxon>
        <taxon>Bacillati</taxon>
        <taxon>Bacillota</taxon>
        <taxon>Bacilli</taxon>
        <taxon>Bacillales</taxon>
        <taxon>Bacillaceae</taxon>
        <taxon>Lysinibacillus</taxon>
    </lineage>
</organism>
<reference evidence="1 2" key="1">
    <citation type="submission" date="2024-07" db="EMBL/GenBank/DDBJ databases">
        <title>Characterization of a bacterium isolated from hydrolysated instant sea cucumber by whole-genome sequencing and metabolomics.</title>
        <authorList>
            <person name="Luo X."/>
            <person name="Zhang Z."/>
            <person name="Zheng Z."/>
            <person name="Zhang W."/>
            <person name="Ming T."/>
            <person name="Jiao L."/>
            <person name="Su X."/>
            <person name="Kong F."/>
            <person name="Xu J."/>
        </authorList>
    </citation>
    <scope>NUCLEOTIDE SEQUENCE [LARGE SCALE GENOMIC DNA]</scope>
    <source>
        <strain evidence="1 2">XL-2024</strain>
    </source>
</reference>
<gene>
    <name evidence="1" type="ORF">AB1300_02505</name>
</gene>
<proteinExistence type="predicted"/>
<evidence type="ECO:0000313" key="1">
    <source>
        <dbReference type="EMBL" id="MEX3744000.1"/>
    </source>
</evidence>
<evidence type="ECO:0000313" key="2">
    <source>
        <dbReference type="Proteomes" id="UP001558534"/>
    </source>
</evidence>
<dbReference type="Proteomes" id="UP001558534">
    <property type="component" value="Unassembled WGS sequence"/>
</dbReference>
<keyword evidence="2" id="KW-1185">Reference proteome</keyword>
<comment type="caution">
    <text evidence="1">The sequence shown here is derived from an EMBL/GenBank/DDBJ whole genome shotgun (WGS) entry which is preliminary data.</text>
</comment>